<evidence type="ECO:0000256" key="2">
    <source>
        <dbReference type="SAM" id="MobiDB-lite"/>
    </source>
</evidence>
<dbReference type="SMART" id="SM00742">
    <property type="entry name" value="Hr1"/>
    <property type="match status" value="1"/>
</dbReference>
<dbReference type="STRING" id="7868.ENSCMIP00000047663"/>
<gene>
    <name evidence="5" type="primary">rtkn2</name>
</gene>
<dbReference type="InterPro" id="IPR011072">
    <property type="entry name" value="HR1_rho-bd"/>
</dbReference>
<accession>A0A4W3K7U1</accession>
<dbReference type="GeneID" id="103181021"/>
<dbReference type="Pfam" id="PF08174">
    <property type="entry name" value="Anillin"/>
    <property type="match status" value="1"/>
</dbReference>
<feature type="compositionally biased region" description="Polar residues" evidence="2">
    <location>
        <begin position="535"/>
        <end position="552"/>
    </location>
</feature>
<dbReference type="InterPro" id="IPR001849">
    <property type="entry name" value="PH_domain"/>
</dbReference>
<dbReference type="Ensembl" id="ENSCMIT00000048335.1">
    <property type="protein sequence ID" value="ENSCMIP00000047663.1"/>
    <property type="gene ID" value="ENSCMIG00000019513.1"/>
</dbReference>
<dbReference type="InterPro" id="IPR011993">
    <property type="entry name" value="PH-like_dom_sf"/>
</dbReference>
<keyword evidence="6" id="KW-1185">Reference proteome</keyword>
<dbReference type="Gene3D" id="2.30.29.30">
    <property type="entry name" value="Pleckstrin-homology domain (PH domain)/Phosphotyrosine-binding domain (PTB)"/>
    <property type="match status" value="1"/>
</dbReference>
<reference evidence="5" key="4">
    <citation type="submission" date="2025-08" db="UniProtKB">
        <authorList>
            <consortium name="Ensembl"/>
        </authorList>
    </citation>
    <scope>IDENTIFICATION</scope>
</reference>
<feature type="domain" description="PH" evidence="3">
    <location>
        <begin position="337"/>
        <end position="444"/>
    </location>
</feature>
<reference evidence="6" key="1">
    <citation type="journal article" date="2006" name="Science">
        <title>Ancient noncoding elements conserved in the human genome.</title>
        <authorList>
            <person name="Venkatesh B."/>
            <person name="Kirkness E.F."/>
            <person name="Loh Y.H."/>
            <person name="Halpern A.L."/>
            <person name="Lee A.P."/>
            <person name="Johnson J."/>
            <person name="Dandona N."/>
            <person name="Viswanathan L.D."/>
            <person name="Tay A."/>
            <person name="Venter J.C."/>
            <person name="Strausberg R.L."/>
            <person name="Brenner S."/>
        </authorList>
    </citation>
    <scope>NUCLEOTIDE SEQUENCE [LARGE SCALE GENOMIC DNA]</scope>
</reference>
<dbReference type="CDD" id="cd13249">
    <property type="entry name" value="PH_rhotekin2"/>
    <property type="match status" value="1"/>
</dbReference>
<evidence type="ECO:0000256" key="1">
    <source>
        <dbReference type="PROSITE-ProRule" id="PRU01207"/>
    </source>
</evidence>
<reference evidence="6" key="2">
    <citation type="journal article" date="2007" name="PLoS Biol.">
        <title>Survey sequencing and comparative analysis of the elephant shark (Callorhinchus milii) genome.</title>
        <authorList>
            <person name="Venkatesh B."/>
            <person name="Kirkness E.F."/>
            <person name="Loh Y.H."/>
            <person name="Halpern A.L."/>
            <person name="Lee A.P."/>
            <person name="Johnson J."/>
            <person name="Dandona N."/>
            <person name="Viswanathan L.D."/>
            <person name="Tay A."/>
            <person name="Venter J.C."/>
            <person name="Strausberg R.L."/>
            <person name="Brenner S."/>
        </authorList>
    </citation>
    <scope>NUCLEOTIDE SEQUENCE [LARGE SCALE GENOMIC DNA]</scope>
</reference>
<keyword evidence="1" id="KW-0175">Coiled coil</keyword>
<name>A0A4W3K7U1_CALMI</name>
<dbReference type="OrthoDB" id="5817051at2759"/>
<dbReference type="OMA" id="GNHKMVI"/>
<reference evidence="6" key="3">
    <citation type="journal article" date="2014" name="Nature">
        <title>Elephant shark genome provides unique insights into gnathostome evolution.</title>
        <authorList>
            <consortium name="International Elephant Shark Genome Sequencing Consortium"/>
            <person name="Venkatesh B."/>
            <person name="Lee A.P."/>
            <person name="Ravi V."/>
            <person name="Maurya A.K."/>
            <person name="Lian M.M."/>
            <person name="Swann J.B."/>
            <person name="Ohta Y."/>
            <person name="Flajnik M.F."/>
            <person name="Sutoh Y."/>
            <person name="Kasahara M."/>
            <person name="Hoon S."/>
            <person name="Gangu V."/>
            <person name="Roy S.W."/>
            <person name="Irimia M."/>
            <person name="Korzh V."/>
            <person name="Kondrychyn I."/>
            <person name="Lim Z.W."/>
            <person name="Tay B.H."/>
            <person name="Tohari S."/>
            <person name="Kong K.W."/>
            <person name="Ho S."/>
            <person name="Lorente-Galdos B."/>
            <person name="Quilez J."/>
            <person name="Marques-Bonet T."/>
            <person name="Raney B.J."/>
            <person name="Ingham P.W."/>
            <person name="Tay A."/>
            <person name="Hillier L.W."/>
            <person name="Minx P."/>
            <person name="Boehm T."/>
            <person name="Wilson R.K."/>
            <person name="Brenner S."/>
            <person name="Warren W.C."/>
        </authorList>
    </citation>
    <scope>NUCLEOTIDE SEQUENCE [LARGE SCALE GENOMIC DNA]</scope>
</reference>
<dbReference type="GO" id="GO:0030097">
    <property type="term" value="P:hemopoiesis"/>
    <property type="evidence" value="ECO:0007669"/>
    <property type="project" value="TreeGrafter"/>
</dbReference>
<dbReference type="InterPro" id="IPR051364">
    <property type="entry name" value="Cytokinesis/Rho-signaling"/>
</dbReference>
<evidence type="ECO:0000313" key="5">
    <source>
        <dbReference type="Ensembl" id="ENSCMIP00000047663.1"/>
    </source>
</evidence>
<dbReference type="CTD" id="219790"/>
<dbReference type="GeneTree" id="ENSGT00940000157470"/>
<feature type="region of interest" description="Disordered" evidence="2">
    <location>
        <begin position="535"/>
        <end position="571"/>
    </location>
</feature>
<dbReference type="GO" id="GO:0008284">
    <property type="term" value="P:positive regulation of cell population proliferation"/>
    <property type="evidence" value="ECO:0007669"/>
    <property type="project" value="TreeGrafter"/>
</dbReference>
<dbReference type="PANTHER" id="PTHR21538:SF21">
    <property type="entry name" value="RHOTEKIN-2"/>
    <property type="match status" value="1"/>
</dbReference>
<dbReference type="PROSITE" id="PS51860">
    <property type="entry name" value="REM_1"/>
    <property type="match status" value="1"/>
</dbReference>
<dbReference type="RefSeq" id="XP_007895405.1">
    <property type="nucleotide sequence ID" value="XM_007897214.2"/>
</dbReference>
<feature type="domain" description="REM-1" evidence="4">
    <location>
        <begin position="55"/>
        <end position="130"/>
    </location>
</feature>
<sequence>MLVRGRETNGGASAKRWATATAGMEVKGEGRRAEHTVNAMKRCGSLNDALHIIEDMNLLYIRQIACKMKDCNIQDKMDFEIRMREGICKLLAACTQRDQVVQAAKNLLTCNARILGYMAELQKRKEEQILHNMARRSPDAGRKEHSACYGKIAISDIRIPLMWKDSDHFNNRGKTQRFAVFCLLKIGANVFDTELVIVDKSLTDICFENLIIFNNTKPDFELKLEVYSCCMEDEPSLANTPRRLARKLSTSLSRSTGKKITLGMESGDLNSILLTNPVAIGAKYNLLAETLLRIDNAESSFRTHSLTIIGNEESSFWVPLYGNLCCRLVAQPACMTDDVMTGFLNLQQIVGGLLNWTRLYCILRGGYLIAHYTPEEIEAKVDPTLIIPVNKETRVRDIDKDSKKTMYSFSIVNPYAGKTMSWVFATDCKEDLCNWMEAFWQHFYDMSQWKHCCKELMKIEIMSPRKPPLFLTKQATSVYHDMTIESPLKDKSLMDIIHNKIEETDGEFLLGHQQVSEPPLWAALFDGTHNIIVQRNVQVPDQNKDNATTSSTKGKKRPAPPPPVDKQPYKPETACINQSQKENWKTSVSTQKMSILVPKLSSTMQQVHRSTAISHRHFPTSQACLNEGSNQAAAKPPLFNRPVPAPRQRGPIKNKLDPRTWVQSQV</sequence>
<feature type="region of interest" description="Disordered" evidence="2">
    <location>
        <begin position="626"/>
        <end position="666"/>
    </location>
</feature>
<dbReference type="PROSITE" id="PS50003">
    <property type="entry name" value="PH_DOMAIN"/>
    <property type="match status" value="1"/>
</dbReference>
<dbReference type="Pfam" id="PF00169">
    <property type="entry name" value="PH"/>
    <property type="match status" value="1"/>
</dbReference>
<dbReference type="SUPFAM" id="SSF50729">
    <property type="entry name" value="PH domain-like"/>
    <property type="match status" value="1"/>
</dbReference>
<dbReference type="KEGG" id="cmk:103181021"/>
<reference evidence="5" key="5">
    <citation type="submission" date="2025-09" db="UniProtKB">
        <authorList>
            <consortium name="Ensembl"/>
        </authorList>
    </citation>
    <scope>IDENTIFICATION</scope>
</reference>
<dbReference type="InterPro" id="IPR012966">
    <property type="entry name" value="AHD"/>
</dbReference>
<proteinExistence type="predicted"/>
<dbReference type="InParanoid" id="A0A4W3K7U1"/>
<dbReference type="PANTHER" id="PTHR21538">
    <property type="entry name" value="ANILLIN/RHOTEKIN RTKN"/>
    <property type="match status" value="1"/>
</dbReference>
<dbReference type="SMART" id="SM00233">
    <property type="entry name" value="PH"/>
    <property type="match status" value="1"/>
</dbReference>
<dbReference type="GO" id="GO:0007165">
    <property type="term" value="P:signal transduction"/>
    <property type="evidence" value="ECO:0007669"/>
    <property type="project" value="InterPro"/>
</dbReference>
<dbReference type="Proteomes" id="UP000314986">
    <property type="component" value="Unassembled WGS sequence"/>
</dbReference>
<organism evidence="5 6">
    <name type="scientific">Callorhinchus milii</name>
    <name type="common">Ghost shark</name>
    <dbReference type="NCBI Taxonomy" id="7868"/>
    <lineage>
        <taxon>Eukaryota</taxon>
        <taxon>Metazoa</taxon>
        <taxon>Chordata</taxon>
        <taxon>Craniata</taxon>
        <taxon>Vertebrata</taxon>
        <taxon>Chondrichthyes</taxon>
        <taxon>Holocephali</taxon>
        <taxon>Chimaeriformes</taxon>
        <taxon>Callorhinchidae</taxon>
        <taxon>Callorhinchus</taxon>
    </lineage>
</organism>
<protein>
    <submittedName>
        <fullName evidence="5">Rhotekin 2</fullName>
    </submittedName>
</protein>
<evidence type="ECO:0000259" key="3">
    <source>
        <dbReference type="PROSITE" id="PS50003"/>
    </source>
</evidence>
<dbReference type="AlphaFoldDB" id="A0A4W3K7U1"/>
<evidence type="ECO:0000313" key="6">
    <source>
        <dbReference type="Proteomes" id="UP000314986"/>
    </source>
</evidence>
<evidence type="ECO:0000259" key="4">
    <source>
        <dbReference type="PROSITE" id="PS51860"/>
    </source>
</evidence>